<feature type="compositionally biased region" description="Pro residues" evidence="9">
    <location>
        <begin position="796"/>
        <end position="806"/>
    </location>
</feature>
<feature type="region of interest" description="Disordered" evidence="9">
    <location>
        <begin position="238"/>
        <end position="258"/>
    </location>
</feature>
<dbReference type="PROSITE" id="PS51843">
    <property type="entry name" value="NR_LBD"/>
    <property type="match status" value="1"/>
</dbReference>
<evidence type="ECO:0000256" key="7">
    <source>
        <dbReference type="ARBA" id="ARBA00023170"/>
    </source>
</evidence>
<keyword evidence="4" id="KW-0805">Transcription regulation</keyword>
<dbReference type="GO" id="GO:0045944">
    <property type="term" value="P:positive regulation of transcription by RNA polymerase II"/>
    <property type="evidence" value="ECO:0007669"/>
    <property type="project" value="TreeGrafter"/>
</dbReference>
<dbReference type="PROSITE" id="PS51030">
    <property type="entry name" value="NUCLEAR_REC_DBD_2"/>
    <property type="match status" value="1"/>
</dbReference>
<dbReference type="PANTHER" id="PTHR24082">
    <property type="entry name" value="NUCLEAR HORMONE RECEPTOR"/>
    <property type="match status" value="1"/>
</dbReference>
<sequence length="1256" mass="142814">MARKIDKTIKLCVICGDKAKGINFNVLTCMSCKAFFRRNALRKKDMKCPFNDACQIDKITRKFCSKCRLKKCFESGMKKEWILSDEEKRLIKEKILRNKIRKQQLESERKQQQRQQQNDNGRIDHQNVSSMNKKMTTTSSNGRRRRKNGSIKTENTTTVAAAVLMIKTQQLNHQENLIKFNHHHHHQHGNGNNTAIFNNQIIAGNNNHCNVVDTFGSTMLESSSSSLSITTTTMKYSSPASSSSFESSSSSSSSSSLSPDVCRMFTEPHAYSLDTLLTADGSDVFFDSCIDGGSNNGNNNNNNIGYDNFNHQHQPLRICSSYPNNFQKKSQLQAPIMATNDGVHSSIYPTSLFDNNKDYNDDNHSSLFHMDINNCHQKDLYRNNNHNHHYDDNGDIDDDYNDQLSAKINDDDHGVDVDPDLRFTSSSISSSLSDCCFLFSNSIDSIDFFDNDLIDNNFHIDSIMTTATSNNDDNDDKNCLRKQQQQPSTINNNNNNDYGNDTSTLMMMMPTTTTTILENSDYQTKTNTMMATFNNNNENISSTIDDDPNLPIPAAAAVAATTTTKTLILNELISDEFSPLTDIDIDDNGTKFASTSTMNGSKSSSFLSESFLKTKSNNYDGDGDIKMEQSSSSTSKLDDKINSSCNNDDDDDDDCVDGIIAVDTTITNKLSTCCNNENVIEDFSQYLLHDNDPPLTFQQKQKQQQQQQQQLNNSNTMMMISNSSSLSTDYCCLNSIQFNNNNSDTMMVSINDDNNYNRKENGNNYLRNYLTNTDTDDEMIEKNFTLYDYYPATELMPPPPPPPAPLSMPSSSKTLKSSFFKKQQQQQQQRQREQKNLQSSIPLLQKLSLSNDELYEPELYLIQELTTACLLLKNPYKRIQYSSLFTKNPKYPSHMPHDCGITEFFIHRLIRMSKRLGSFAKLMLDDQIELLKHNVLDMLLIRSVLLYDPDRKAFCLLDDKCKVSIMVDHEILRPCCIKYDYERHKNFPAKFKHEWKNDNIIFDLLTAITLFTPRLNTRQNKKIKDEYSRYTCLLRRYLQIKYGHGNDDAKNSFAILMSLIDEMRLLAEDVTQLFVRIYRVMHSFPLFMDLKFGANNELKNDSTLFNNIHNDSRYNNDEIITIANAINDNHHDIRLEMENIMMANNLAIESNICYMPTSANNQTLPSLSSSSSSSSFILTNNNNTNCNSLAGQISSSSSSLYEILNNGTTIDDDDSISMMIMSSNGNAGNHNHHHQNHSNNNNATNAYHECFLNSVI</sequence>
<dbReference type="InterPro" id="IPR035500">
    <property type="entry name" value="NHR-like_dom_sf"/>
</dbReference>
<keyword evidence="13" id="KW-1185">Reference proteome</keyword>
<evidence type="ECO:0000256" key="6">
    <source>
        <dbReference type="ARBA" id="ARBA00023163"/>
    </source>
</evidence>
<feature type="domain" description="Nuclear receptor" evidence="10">
    <location>
        <begin position="9"/>
        <end position="84"/>
    </location>
</feature>
<dbReference type="Pfam" id="PF00105">
    <property type="entry name" value="zf-C4"/>
    <property type="match status" value="1"/>
</dbReference>
<dbReference type="Gene3D" id="3.30.50.10">
    <property type="entry name" value="Erythroid Transcription Factor GATA-1, subunit A"/>
    <property type="match status" value="1"/>
</dbReference>
<evidence type="ECO:0000259" key="10">
    <source>
        <dbReference type="PROSITE" id="PS51030"/>
    </source>
</evidence>
<dbReference type="PROSITE" id="PS00031">
    <property type="entry name" value="NUCLEAR_REC_DBD_1"/>
    <property type="match status" value="1"/>
</dbReference>
<dbReference type="SUPFAM" id="SSF48508">
    <property type="entry name" value="Nuclear receptor ligand-binding domain"/>
    <property type="match status" value="1"/>
</dbReference>
<keyword evidence="6" id="KW-0804">Transcription</keyword>
<evidence type="ECO:0000256" key="5">
    <source>
        <dbReference type="ARBA" id="ARBA00023125"/>
    </source>
</evidence>
<feature type="region of interest" description="Disordered" evidence="9">
    <location>
        <begin position="469"/>
        <end position="499"/>
    </location>
</feature>
<evidence type="ECO:0000256" key="2">
    <source>
        <dbReference type="ARBA" id="ARBA00022771"/>
    </source>
</evidence>
<accession>A0A922HWG8</accession>
<keyword evidence="1" id="KW-0479">Metal-binding</keyword>
<dbReference type="InterPro" id="IPR001628">
    <property type="entry name" value="Znf_hrmn_rcpt"/>
</dbReference>
<evidence type="ECO:0000313" key="12">
    <source>
        <dbReference type="EMBL" id="KAH9506923.1"/>
    </source>
</evidence>
<dbReference type="GO" id="GO:0000978">
    <property type="term" value="F:RNA polymerase II cis-regulatory region sequence-specific DNA binding"/>
    <property type="evidence" value="ECO:0007669"/>
    <property type="project" value="TreeGrafter"/>
</dbReference>
<dbReference type="PRINTS" id="PR00047">
    <property type="entry name" value="STROIDFINGER"/>
</dbReference>
<evidence type="ECO:0000256" key="9">
    <source>
        <dbReference type="SAM" id="MobiDB-lite"/>
    </source>
</evidence>
<dbReference type="SMART" id="SM00430">
    <property type="entry name" value="HOLI"/>
    <property type="match status" value="1"/>
</dbReference>
<evidence type="ECO:0000259" key="11">
    <source>
        <dbReference type="PROSITE" id="PS51843"/>
    </source>
</evidence>
<keyword evidence="2" id="KW-0863">Zinc-finger</keyword>
<keyword evidence="8" id="KW-0539">Nucleus</keyword>
<dbReference type="InterPro" id="IPR000536">
    <property type="entry name" value="Nucl_hrmn_rcpt_lig-bd"/>
</dbReference>
<feature type="region of interest" description="Disordered" evidence="9">
    <location>
        <begin position="617"/>
        <end position="648"/>
    </location>
</feature>
<feature type="region of interest" description="Disordered" evidence="9">
    <location>
        <begin position="102"/>
        <end position="155"/>
    </location>
</feature>
<dbReference type="PANTHER" id="PTHR24082:SF283">
    <property type="entry name" value="NUCLEAR HORMONE RECEPTOR HR96"/>
    <property type="match status" value="1"/>
</dbReference>
<dbReference type="Gene3D" id="1.10.565.10">
    <property type="entry name" value="Retinoid X Receptor"/>
    <property type="match status" value="1"/>
</dbReference>
<dbReference type="SUPFAM" id="SSF57716">
    <property type="entry name" value="Glucocorticoid receptor-like (DNA-binding domain)"/>
    <property type="match status" value="1"/>
</dbReference>
<protein>
    <submittedName>
        <fullName evidence="12">Zinc ion binding</fullName>
    </submittedName>
</protein>
<keyword evidence="5" id="KW-0238">DNA-binding</keyword>
<dbReference type="GO" id="GO:0008270">
    <property type="term" value="F:zinc ion binding"/>
    <property type="evidence" value="ECO:0007669"/>
    <property type="project" value="UniProtKB-KW"/>
</dbReference>
<feature type="region of interest" description="Disordered" evidence="9">
    <location>
        <begin position="793"/>
        <end position="838"/>
    </location>
</feature>
<reference evidence="12" key="1">
    <citation type="submission" date="2013-05" db="EMBL/GenBank/DDBJ databases">
        <authorList>
            <person name="Yim A.K.Y."/>
            <person name="Chan T.F."/>
            <person name="Ji K.M."/>
            <person name="Liu X.Y."/>
            <person name="Zhou J.W."/>
            <person name="Li R.Q."/>
            <person name="Yang K.Y."/>
            <person name="Li J."/>
            <person name="Li M."/>
            <person name="Law P.T.W."/>
            <person name="Wu Y.L."/>
            <person name="Cai Z.L."/>
            <person name="Qin H."/>
            <person name="Bao Y."/>
            <person name="Leung R.K.K."/>
            <person name="Ng P.K.S."/>
            <person name="Zou J."/>
            <person name="Zhong X.J."/>
            <person name="Ran P.X."/>
            <person name="Zhong N.S."/>
            <person name="Liu Z.G."/>
            <person name="Tsui S.K.W."/>
        </authorList>
    </citation>
    <scope>NUCLEOTIDE SEQUENCE</scope>
    <source>
        <strain evidence="12">Derf</strain>
        <tissue evidence="12">Whole organism</tissue>
    </source>
</reference>
<proteinExistence type="predicted"/>
<dbReference type="SMART" id="SM00399">
    <property type="entry name" value="ZnF_C4"/>
    <property type="match status" value="1"/>
</dbReference>
<dbReference type="InterPro" id="IPR013088">
    <property type="entry name" value="Znf_NHR/GATA"/>
</dbReference>
<evidence type="ECO:0000256" key="8">
    <source>
        <dbReference type="ARBA" id="ARBA00023242"/>
    </source>
</evidence>
<feature type="domain" description="NR LBD" evidence="11">
    <location>
        <begin position="857"/>
        <end position="1096"/>
    </location>
</feature>
<dbReference type="GO" id="GO:0000122">
    <property type="term" value="P:negative regulation of transcription by RNA polymerase II"/>
    <property type="evidence" value="ECO:0007669"/>
    <property type="project" value="TreeGrafter"/>
</dbReference>
<dbReference type="Proteomes" id="UP000790347">
    <property type="component" value="Unassembled WGS sequence"/>
</dbReference>
<feature type="compositionally biased region" description="Low complexity" evidence="9">
    <location>
        <begin position="129"/>
        <end position="141"/>
    </location>
</feature>
<feature type="compositionally biased region" description="Low complexity" evidence="9">
    <location>
        <begin position="807"/>
        <end position="829"/>
    </location>
</feature>
<dbReference type="InterPro" id="IPR050234">
    <property type="entry name" value="Nuclear_hormone_rcpt_NR1"/>
</dbReference>
<evidence type="ECO:0000256" key="3">
    <source>
        <dbReference type="ARBA" id="ARBA00022833"/>
    </source>
</evidence>
<name>A0A922HWG8_DERFA</name>
<evidence type="ECO:0000313" key="13">
    <source>
        <dbReference type="Proteomes" id="UP000790347"/>
    </source>
</evidence>
<evidence type="ECO:0000256" key="1">
    <source>
        <dbReference type="ARBA" id="ARBA00022723"/>
    </source>
</evidence>
<evidence type="ECO:0000256" key="4">
    <source>
        <dbReference type="ARBA" id="ARBA00023015"/>
    </source>
</evidence>
<organism evidence="12 13">
    <name type="scientific">Dermatophagoides farinae</name>
    <name type="common">American house dust mite</name>
    <dbReference type="NCBI Taxonomy" id="6954"/>
    <lineage>
        <taxon>Eukaryota</taxon>
        <taxon>Metazoa</taxon>
        <taxon>Ecdysozoa</taxon>
        <taxon>Arthropoda</taxon>
        <taxon>Chelicerata</taxon>
        <taxon>Arachnida</taxon>
        <taxon>Acari</taxon>
        <taxon>Acariformes</taxon>
        <taxon>Sarcoptiformes</taxon>
        <taxon>Astigmata</taxon>
        <taxon>Psoroptidia</taxon>
        <taxon>Analgoidea</taxon>
        <taxon>Pyroglyphidae</taxon>
        <taxon>Dermatophagoidinae</taxon>
        <taxon>Dermatophagoides</taxon>
    </lineage>
</organism>
<dbReference type="AlphaFoldDB" id="A0A922HWG8"/>
<dbReference type="EMBL" id="ASGP02000005">
    <property type="protein sequence ID" value="KAH9506923.1"/>
    <property type="molecule type" value="Genomic_DNA"/>
</dbReference>
<keyword evidence="3" id="KW-0862">Zinc</keyword>
<keyword evidence="7" id="KW-0675">Receptor</keyword>
<comment type="caution">
    <text evidence="12">The sequence shown here is derived from an EMBL/GenBank/DDBJ whole genome shotgun (WGS) entry which is preliminary data.</text>
</comment>
<dbReference type="GO" id="GO:0030154">
    <property type="term" value="P:cell differentiation"/>
    <property type="evidence" value="ECO:0007669"/>
    <property type="project" value="TreeGrafter"/>
</dbReference>
<feature type="compositionally biased region" description="Polar residues" evidence="9">
    <location>
        <begin position="481"/>
        <end position="490"/>
    </location>
</feature>
<dbReference type="GO" id="GO:0004879">
    <property type="term" value="F:nuclear receptor activity"/>
    <property type="evidence" value="ECO:0007669"/>
    <property type="project" value="TreeGrafter"/>
</dbReference>
<reference evidence="12" key="2">
    <citation type="journal article" date="2022" name="Res Sq">
        <title>Comparative Genomics Reveals Insights into the Divergent Evolution of Astigmatic Mites and Household Pest Adaptations.</title>
        <authorList>
            <person name="Xiong Q."/>
            <person name="Wan A.T.-Y."/>
            <person name="Liu X.-Y."/>
            <person name="Fung C.S.-H."/>
            <person name="Xiao X."/>
            <person name="Malainual N."/>
            <person name="Hou J."/>
            <person name="Wang L."/>
            <person name="Wang M."/>
            <person name="Yang K."/>
            <person name="Cui Y."/>
            <person name="Leung E."/>
            <person name="Nong W."/>
            <person name="Shin S.-K."/>
            <person name="Au S."/>
            <person name="Jeong K.Y."/>
            <person name="Chew F.T."/>
            <person name="Hui J."/>
            <person name="Leung T.F."/>
            <person name="Tungtrongchitr A."/>
            <person name="Zhong N."/>
            <person name="Liu Z."/>
            <person name="Tsui S."/>
        </authorList>
    </citation>
    <scope>NUCLEOTIDE SEQUENCE</scope>
    <source>
        <strain evidence="12">Derf</strain>
        <tissue evidence="12">Whole organism</tissue>
    </source>
</reference>
<gene>
    <name evidence="12" type="primary">Hr96_6</name>
    <name evidence="12" type="ORF">DERF_011631</name>
</gene>